<protein>
    <submittedName>
        <fullName evidence="3">DUF4179 domain-containing protein</fullName>
    </submittedName>
</protein>
<keyword evidence="1" id="KW-1133">Transmembrane helix</keyword>
<organism evidence="3 4">
    <name type="scientific">Effusibacillus consociatus</name>
    <dbReference type="NCBI Taxonomy" id="1117041"/>
    <lineage>
        <taxon>Bacteria</taxon>
        <taxon>Bacillati</taxon>
        <taxon>Bacillota</taxon>
        <taxon>Bacilli</taxon>
        <taxon>Bacillales</taxon>
        <taxon>Alicyclobacillaceae</taxon>
        <taxon>Effusibacillus</taxon>
    </lineage>
</organism>
<name>A0ABV9Q3Y1_9BACL</name>
<feature type="transmembrane region" description="Helical" evidence="1">
    <location>
        <begin position="48"/>
        <end position="65"/>
    </location>
</feature>
<keyword evidence="1" id="KW-0472">Membrane</keyword>
<evidence type="ECO:0000313" key="4">
    <source>
        <dbReference type="Proteomes" id="UP001596002"/>
    </source>
</evidence>
<dbReference type="Gene3D" id="2.60.40.1630">
    <property type="entry name" value="bacillus anthracis domain"/>
    <property type="match status" value="1"/>
</dbReference>
<evidence type="ECO:0000256" key="1">
    <source>
        <dbReference type="SAM" id="Phobius"/>
    </source>
</evidence>
<dbReference type="InterPro" id="IPR025436">
    <property type="entry name" value="DUF4179"/>
</dbReference>
<dbReference type="RefSeq" id="WP_380026440.1">
    <property type="nucleotide sequence ID" value="NZ_JBHSHC010000106.1"/>
</dbReference>
<reference evidence="4" key="1">
    <citation type="journal article" date="2019" name="Int. J. Syst. Evol. Microbiol.">
        <title>The Global Catalogue of Microorganisms (GCM) 10K type strain sequencing project: providing services to taxonomists for standard genome sequencing and annotation.</title>
        <authorList>
            <consortium name="The Broad Institute Genomics Platform"/>
            <consortium name="The Broad Institute Genome Sequencing Center for Infectious Disease"/>
            <person name="Wu L."/>
            <person name="Ma J."/>
        </authorList>
    </citation>
    <scope>NUCLEOTIDE SEQUENCE [LARGE SCALE GENOMIC DNA]</scope>
    <source>
        <strain evidence="4">WYCCWR 12678</strain>
    </source>
</reference>
<accession>A0ABV9Q3Y1</accession>
<dbReference type="Proteomes" id="UP001596002">
    <property type="component" value="Unassembled WGS sequence"/>
</dbReference>
<keyword evidence="1" id="KW-0812">Transmembrane</keyword>
<feature type="domain" description="DUF4179" evidence="2">
    <location>
        <begin position="47"/>
        <end position="126"/>
    </location>
</feature>
<evidence type="ECO:0000259" key="2">
    <source>
        <dbReference type="Pfam" id="PF13786"/>
    </source>
</evidence>
<proteinExistence type="predicted"/>
<sequence>MKNENKDFEAFLRKNFKGIEMKVHIPEIVPALDESPVAKRPFLRSNKGFITAATIVLLLLAGLTPQARAIYQSWFGGPLVDPGLQQAEKQGNIQTPNASVTDQGITVTLQAVSADSTRTVLQVNVQGTEADDVLLEAVTLSDEKGKTYRLQSQDHSLGRIQFEPFDSGVKEAVLQVTSIKGVKGDWLIRFPVKRFESRIVTPNIKIQMPEGYTLTINKIDFALTQTQIDITFTSPYTPIWATITENGKVANLTRGARDQKDPQLMHIFFDPVEGTQPMTLKLEFYNKPDVIVQIPKL</sequence>
<gene>
    <name evidence="3" type="ORF">ACFO8Q_14155</name>
</gene>
<comment type="caution">
    <text evidence="3">The sequence shown here is derived from an EMBL/GenBank/DDBJ whole genome shotgun (WGS) entry which is preliminary data.</text>
</comment>
<dbReference type="Pfam" id="PF13786">
    <property type="entry name" value="DUF4179"/>
    <property type="match status" value="1"/>
</dbReference>
<dbReference type="EMBL" id="JBHSHC010000106">
    <property type="protein sequence ID" value="MFC4768488.1"/>
    <property type="molecule type" value="Genomic_DNA"/>
</dbReference>
<evidence type="ECO:0000313" key="3">
    <source>
        <dbReference type="EMBL" id="MFC4768488.1"/>
    </source>
</evidence>
<keyword evidence="4" id="KW-1185">Reference proteome</keyword>